<feature type="region of interest" description="Disordered" evidence="1">
    <location>
        <begin position="52"/>
        <end position="88"/>
    </location>
</feature>
<feature type="region of interest" description="Disordered" evidence="1">
    <location>
        <begin position="1"/>
        <end position="33"/>
    </location>
</feature>
<feature type="compositionally biased region" description="Basic and acidic residues" evidence="1">
    <location>
        <begin position="72"/>
        <end position="88"/>
    </location>
</feature>
<sequence length="132" mass="14786">MDCRTGTRRSRDGGYPTTVVLDESGIQDEPSGDPRTLLRAVAFPINEILGATATGSRVKDPPNGVRRTTVNDPDRRRSSDLGRQRREENMLELGLVKHRMDPEGSRQLEPEEKTRYVIPTAAVEFICRLIVP</sequence>
<dbReference type="AlphaFoldDB" id="A0A498NZH1"/>
<proteinExistence type="predicted"/>
<protein>
    <submittedName>
        <fullName evidence="2">Uncharacterized protein</fullName>
    </submittedName>
</protein>
<name>A0A498NZH1_LABRO</name>
<dbReference type="Proteomes" id="UP000290572">
    <property type="component" value="Unassembled WGS sequence"/>
</dbReference>
<evidence type="ECO:0000256" key="1">
    <source>
        <dbReference type="SAM" id="MobiDB-lite"/>
    </source>
</evidence>
<reference evidence="2 3" key="1">
    <citation type="submission" date="2018-03" db="EMBL/GenBank/DDBJ databases">
        <title>Draft genome sequence of Rohu Carp (Labeo rohita).</title>
        <authorList>
            <person name="Das P."/>
            <person name="Kushwaha B."/>
            <person name="Joshi C.G."/>
            <person name="Kumar D."/>
            <person name="Nagpure N.S."/>
            <person name="Sahoo L."/>
            <person name="Das S.P."/>
            <person name="Bit A."/>
            <person name="Patnaik S."/>
            <person name="Meher P.K."/>
            <person name="Jayasankar P."/>
            <person name="Koringa P.G."/>
            <person name="Patel N.V."/>
            <person name="Hinsu A.T."/>
            <person name="Kumar R."/>
            <person name="Pandey M."/>
            <person name="Agarwal S."/>
            <person name="Srivastava S."/>
            <person name="Singh M."/>
            <person name="Iquebal M.A."/>
            <person name="Jaiswal S."/>
            <person name="Angadi U.B."/>
            <person name="Kumar N."/>
            <person name="Raza M."/>
            <person name="Shah T.M."/>
            <person name="Rai A."/>
            <person name="Jena J.K."/>
        </authorList>
    </citation>
    <scope>NUCLEOTIDE SEQUENCE [LARGE SCALE GENOMIC DNA]</scope>
    <source>
        <strain evidence="2">DASCIFA01</strain>
        <tissue evidence="2">Testis</tissue>
    </source>
</reference>
<keyword evidence="3" id="KW-1185">Reference proteome</keyword>
<organism evidence="2 3">
    <name type="scientific">Labeo rohita</name>
    <name type="common">Indian major carp</name>
    <name type="synonym">Cyprinus rohita</name>
    <dbReference type="NCBI Taxonomy" id="84645"/>
    <lineage>
        <taxon>Eukaryota</taxon>
        <taxon>Metazoa</taxon>
        <taxon>Chordata</taxon>
        <taxon>Craniata</taxon>
        <taxon>Vertebrata</taxon>
        <taxon>Euteleostomi</taxon>
        <taxon>Actinopterygii</taxon>
        <taxon>Neopterygii</taxon>
        <taxon>Teleostei</taxon>
        <taxon>Ostariophysi</taxon>
        <taxon>Cypriniformes</taxon>
        <taxon>Cyprinidae</taxon>
        <taxon>Labeoninae</taxon>
        <taxon>Labeonini</taxon>
        <taxon>Labeo</taxon>
    </lineage>
</organism>
<evidence type="ECO:0000313" key="2">
    <source>
        <dbReference type="EMBL" id="RXN37355.1"/>
    </source>
</evidence>
<comment type="caution">
    <text evidence="2">The sequence shown here is derived from an EMBL/GenBank/DDBJ whole genome shotgun (WGS) entry which is preliminary data.</text>
</comment>
<gene>
    <name evidence="2" type="ORF">ROHU_013991</name>
</gene>
<evidence type="ECO:0000313" key="3">
    <source>
        <dbReference type="Proteomes" id="UP000290572"/>
    </source>
</evidence>
<accession>A0A498NZH1</accession>
<feature type="compositionally biased region" description="Basic and acidic residues" evidence="1">
    <location>
        <begin position="1"/>
        <end position="12"/>
    </location>
</feature>
<dbReference type="EMBL" id="QBIY01005944">
    <property type="protein sequence ID" value="RXN37355.1"/>
    <property type="molecule type" value="Genomic_DNA"/>
</dbReference>